<dbReference type="Gene3D" id="3.40.462.10">
    <property type="entry name" value="FAD-linked oxidases, C-terminal domain"/>
    <property type="match status" value="1"/>
</dbReference>
<evidence type="ECO:0000256" key="5">
    <source>
        <dbReference type="ARBA" id="ARBA00022827"/>
    </source>
</evidence>
<dbReference type="InterPro" id="IPR016167">
    <property type="entry name" value="FAD-bd_PCMH_sub1"/>
</dbReference>
<dbReference type="InterPro" id="IPR015345">
    <property type="entry name" value="Cytokinin_DH_FAD/cytokin-bd"/>
</dbReference>
<dbReference type="SUPFAM" id="SSF56176">
    <property type="entry name" value="FAD-binding/transporter-associated domain-like"/>
    <property type="match status" value="1"/>
</dbReference>
<keyword evidence="6" id="KW-0560">Oxidoreductase</keyword>
<accession>A0A9E7FRD8</accession>
<keyword evidence="9" id="KW-1185">Reference proteome</keyword>
<name>A0A9E7FRD8_9LILI</name>
<evidence type="ECO:0000256" key="1">
    <source>
        <dbReference type="ARBA" id="ARBA00001974"/>
    </source>
</evidence>
<keyword evidence="5" id="KW-0274">FAD</keyword>
<reference evidence="8" key="1">
    <citation type="submission" date="2022-05" db="EMBL/GenBank/DDBJ databases">
        <title>The Musa troglodytarum L. genome provides insights into the mechanism of non-climacteric behaviour and enrichment of carotenoids.</title>
        <authorList>
            <person name="Wang J."/>
        </authorList>
    </citation>
    <scope>NUCLEOTIDE SEQUENCE</scope>
    <source>
        <tissue evidence="8">Leaf</tissue>
    </source>
</reference>
<evidence type="ECO:0000313" key="9">
    <source>
        <dbReference type="Proteomes" id="UP001055439"/>
    </source>
</evidence>
<dbReference type="Proteomes" id="UP001055439">
    <property type="component" value="Chromosome 5"/>
</dbReference>
<comment type="similarity">
    <text evidence="2">Belongs to the oxygen-dependent FAD-linked oxidoreductase family.</text>
</comment>
<evidence type="ECO:0000259" key="7">
    <source>
        <dbReference type="PROSITE" id="PS51387"/>
    </source>
</evidence>
<evidence type="ECO:0000313" key="8">
    <source>
        <dbReference type="EMBL" id="URE00600.1"/>
    </source>
</evidence>
<dbReference type="Pfam" id="PF01565">
    <property type="entry name" value="FAD_binding_4"/>
    <property type="match status" value="1"/>
</dbReference>
<dbReference type="InterPro" id="IPR036318">
    <property type="entry name" value="FAD-bd_PCMH-like_sf"/>
</dbReference>
<organism evidence="8 9">
    <name type="scientific">Musa troglodytarum</name>
    <name type="common">fe'i banana</name>
    <dbReference type="NCBI Taxonomy" id="320322"/>
    <lineage>
        <taxon>Eukaryota</taxon>
        <taxon>Viridiplantae</taxon>
        <taxon>Streptophyta</taxon>
        <taxon>Embryophyta</taxon>
        <taxon>Tracheophyta</taxon>
        <taxon>Spermatophyta</taxon>
        <taxon>Magnoliopsida</taxon>
        <taxon>Liliopsida</taxon>
        <taxon>Zingiberales</taxon>
        <taxon>Musaceae</taxon>
        <taxon>Musa</taxon>
    </lineage>
</organism>
<evidence type="ECO:0000256" key="4">
    <source>
        <dbReference type="ARBA" id="ARBA00022630"/>
    </source>
</evidence>
<dbReference type="InterPro" id="IPR050432">
    <property type="entry name" value="FAD-linked_Oxidoreductases_BP"/>
</dbReference>
<dbReference type="Gene3D" id="3.30.43.10">
    <property type="entry name" value="Uridine Diphospho-n-acetylenolpyruvylglucosamine Reductase, domain 2"/>
    <property type="match status" value="1"/>
</dbReference>
<evidence type="ECO:0000256" key="2">
    <source>
        <dbReference type="ARBA" id="ARBA00005466"/>
    </source>
</evidence>
<dbReference type="InterPro" id="IPR016170">
    <property type="entry name" value="Cytok_DH_C_sf"/>
</dbReference>
<dbReference type="GO" id="GO:0019139">
    <property type="term" value="F:cytokinin dehydrogenase activity"/>
    <property type="evidence" value="ECO:0007669"/>
    <property type="project" value="UniProtKB-EC"/>
</dbReference>
<dbReference type="InterPro" id="IPR016166">
    <property type="entry name" value="FAD-bd_PCMH"/>
</dbReference>
<proteinExistence type="inferred from homology"/>
<keyword evidence="4" id="KW-0285">Flavoprotein</keyword>
<dbReference type="InterPro" id="IPR006094">
    <property type="entry name" value="Oxid_FAD_bind_N"/>
</dbReference>
<dbReference type="GO" id="GO:0009690">
    <property type="term" value="P:cytokinin metabolic process"/>
    <property type="evidence" value="ECO:0007669"/>
    <property type="project" value="InterPro"/>
</dbReference>
<dbReference type="InterPro" id="IPR016164">
    <property type="entry name" value="FAD-linked_Oxase-like_C"/>
</dbReference>
<comment type="cofactor">
    <cofactor evidence="1">
        <name>FAD</name>
        <dbReference type="ChEBI" id="CHEBI:57692"/>
    </cofactor>
</comment>
<dbReference type="PROSITE" id="PS51387">
    <property type="entry name" value="FAD_PCMH"/>
    <property type="match status" value="1"/>
</dbReference>
<dbReference type="Pfam" id="PF09265">
    <property type="entry name" value="Cytokin-bind"/>
    <property type="match status" value="1"/>
</dbReference>
<dbReference type="EMBL" id="CP097507">
    <property type="protein sequence ID" value="URE00600.1"/>
    <property type="molecule type" value="Genomic_DNA"/>
</dbReference>
<dbReference type="GO" id="GO:0071949">
    <property type="term" value="F:FAD binding"/>
    <property type="evidence" value="ECO:0007669"/>
    <property type="project" value="InterPro"/>
</dbReference>
<dbReference type="PANTHER" id="PTHR13878">
    <property type="entry name" value="GULONOLACTONE OXIDASE"/>
    <property type="match status" value="1"/>
</dbReference>
<evidence type="ECO:0000256" key="3">
    <source>
        <dbReference type="ARBA" id="ARBA00011928"/>
    </source>
</evidence>
<dbReference type="InterPro" id="IPR016169">
    <property type="entry name" value="FAD-bd_PCMH_sub2"/>
</dbReference>
<dbReference type="OrthoDB" id="415825at2759"/>
<evidence type="ECO:0000256" key="6">
    <source>
        <dbReference type="ARBA" id="ARBA00023002"/>
    </source>
</evidence>
<dbReference type="EC" id="1.5.99.12" evidence="3"/>
<dbReference type="PANTHER" id="PTHR13878:SF107">
    <property type="entry name" value="CYTOKININ DEHYDROGENASE 3"/>
    <property type="match status" value="1"/>
</dbReference>
<feature type="domain" description="FAD-binding PCMH-type" evidence="7">
    <location>
        <begin position="51"/>
        <end position="229"/>
    </location>
</feature>
<gene>
    <name evidence="8" type="ORF">MUK42_19189</name>
</gene>
<dbReference type="AlphaFoldDB" id="A0A9E7FRD8"/>
<dbReference type="SUPFAM" id="SSF55103">
    <property type="entry name" value="FAD-linked oxidases, C-terminal domain"/>
    <property type="match status" value="1"/>
</dbReference>
<dbReference type="Gene3D" id="3.30.465.10">
    <property type="match status" value="1"/>
</dbReference>
<protein>
    <recommendedName>
        <fullName evidence="3">cytokinin dehydrogenase</fullName>
        <ecNumber evidence="3">1.5.99.12</ecNumber>
    </recommendedName>
</protein>
<sequence length="550" mass="61073">MRLSPILELSAALLFILLAFFFRSSNIFFKLPANLSVQVPVNLTSDYGRIIHGAPDAVLRPSSPVDISLLLKSIYSSPLYDEVTVAARGAGHSTHGQALAPGGFVVDMRSLPLSITIVDGDGTSYVDAAGGALWIDVLNETLRHGLSPRSWTDYLYLTVGGTLSVGGISGQTFKQGPQISNVVEMDVVTGKGEIVECSERENSDLFHGVLGGLGQLGIITRARIKLRPAPPMVAWIRVKHHDFEQFTRHGELVVNAGEVDYLEGFIKFGDAPHSHQPEDAFSRFGAERCVKPRQPTAYYLLEMAIYYDDDDVSDAARKRAKVLARVSSMTSVEILEVSYLDFLNRVREEELSLRRVGLWNVPHPWMNLFVPRSQIRSFHDLLLRTMSDSCNNGPILVYPTLAHRWNLNTSIVVPQDEAGEDVFYVVGVLRAAPPTCTVGTSCLDRLMQQNERMIRMATARGSSRGATCGLTTTTTCPGAEWWEEDGGGMGAKQYMPYLEGEEEWREHFGPKWKRFEELKAKFDPLNVLAPGQRIFKRKKLRKASDEAGEL</sequence>